<name>A0A345SSB0_9ACTN</name>
<keyword evidence="3" id="KW-1185">Reference proteome</keyword>
<protein>
    <submittedName>
        <fullName evidence="2">Uncharacterized protein</fullName>
    </submittedName>
</protein>
<evidence type="ECO:0000313" key="2">
    <source>
        <dbReference type="EMBL" id="AXI76615.1"/>
    </source>
</evidence>
<dbReference type="KEGG" id="stri:C7M71_003165"/>
<proteinExistence type="predicted"/>
<evidence type="ECO:0000256" key="1">
    <source>
        <dbReference type="SAM" id="MobiDB-lite"/>
    </source>
</evidence>
<reference evidence="3" key="1">
    <citation type="submission" date="2018-07" db="EMBL/GenBank/DDBJ databases">
        <title>Streptacidiphilus bronchialis DSM 106435 chromosome.</title>
        <authorList>
            <person name="Batra D."/>
            <person name="Gulvik C.A."/>
        </authorList>
    </citation>
    <scope>NUCLEOTIDE SEQUENCE [LARGE SCALE GENOMIC DNA]</scope>
    <source>
        <strain evidence="3">DSM 106435</strain>
    </source>
</reference>
<dbReference type="EMBL" id="CP031264">
    <property type="protein sequence ID" value="AXI76615.1"/>
    <property type="molecule type" value="Genomic_DNA"/>
</dbReference>
<accession>A0A345SSB0</accession>
<dbReference type="AlphaFoldDB" id="A0A345SSB0"/>
<dbReference type="Proteomes" id="UP000249340">
    <property type="component" value="Chromosome"/>
</dbReference>
<gene>
    <name evidence="2" type="ORF">C7M71_003165</name>
</gene>
<sequence>MNVSFAEERHGIRRNKPDPRTASSLYFIQRNPKGFKYLALTFGTLLSSQGTDASIETPSGFSGRFPSSCSSLSDPLGATAFPIPR</sequence>
<feature type="compositionally biased region" description="Basic and acidic residues" evidence="1">
    <location>
        <begin position="1"/>
        <end position="19"/>
    </location>
</feature>
<dbReference type="OrthoDB" id="4329660at2"/>
<evidence type="ECO:0000313" key="3">
    <source>
        <dbReference type="Proteomes" id="UP000249340"/>
    </source>
</evidence>
<organism evidence="2 3">
    <name type="scientific">Peterkaempfera bronchialis</name>
    <dbReference type="NCBI Taxonomy" id="2126346"/>
    <lineage>
        <taxon>Bacteria</taxon>
        <taxon>Bacillati</taxon>
        <taxon>Actinomycetota</taxon>
        <taxon>Actinomycetes</taxon>
        <taxon>Kitasatosporales</taxon>
        <taxon>Streptomycetaceae</taxon>
        <taxon>Peterkaempfera</taxon>
    </lineage>
</organism>
<feature type="region of interest" description="Disordered" evidence="1">
    <location>
        <begin position="1"/>
        <end position="21"/>
    </location>
</feature>